<evidence type="ECO:0000313" key="2">
    <source>
        <dbReference type="EMBL" id="CAK9871944.1"/>
    </source>
</evidence>
<gene>
    <name evidence="2" type="ORF">CSSPJE1EN2_LOCUS14541</name>
</gene>
<name>A0ABP1BA40_9BRYO</name>
<sequence>MDVVPQNGSVQHLSISPISPTNPSCVFFGWDGGKQRDHQAPSLKQNNSRHEKSAAGAAGAAYSNYKSSRRGRTSSSDHRPLDFEDPSSSFRSLFSKCDEESFSSTVQQQQHHASYSQCFSSSTVQQHHASYSQTTTTTTAHVKRCDSRTATTVVLEEEGAADDDQNEDAVDWEGRLQESIRVVFSYEQKGLLAIGTFALDEVSTLRPQRNPPAAAADSADDDEEQALLLSQTTDLEMHETWLQETRVLVAEPDDENNNDITMQRSVIQVYNADTLLQEDKKTNIAAAAQAKACEGLATMTIYQAPKRAEKQAEVDKHQKGESKKELSRSVMRKPDDDGRMFFHGLRKQVFPLPPNCWAEALTELPIYARASKPKDFSAYTTSFACGLFSANSFRKLRKMWLGDSTPHRRHHQQQQQQQRKAQTAALCNNPHVGNGQAMVSSAPPGKDTSTALAKQQSHAARRTANWNRKGKQQVDDGSHVRHQQHCECSTCKEQYMMDLCRYVNRKLRRDYNIPDDENGHWITTDSEYLILEM</sequence>
<evidence type="ECO:0000313" key="3">
    <source>
        <dbReference type="Proteomes" id="UP001497522"/>
    </source>
</evidence>
<organism evidence="2 3">
    <name type="scientific">Sphagnum jensenii</name>
    <dbReference type="NCBI Taxonomy" id="128206"/>
    <lineage>
        <taxon>Eukaryota</taxon>
        <taxon>Viridiplantae</taxon>
        <taxon>Streptophyta</taxon>
        <taxon>Embryophyta</taxon>
        <taxon>Bryophyta</taxon>
        <taxon>Sphagnophytina</taxon>
        <taxon>Sphagnopsida</taxon>
        <taxon>Sphagnales</taxon>
        <taxon>Sphagnaceae</taxon>
        <taxon>Sphagnum</taxon>
    </lineage>
</organism>
<feature type="region of interest" description="Disordered" evidence="1">
    <location>
        <begin position="308"/>
        <end position="333"/>
    </location>
</feature>
<feature type="region of interest" description="Disordered" evidence="1">
    <location>
        <begin position="36"/>
        <end position="87"/>
    </location>
</feature>
<accession>A0ABP1BA40</accession>
<evidence type="ECO:0000256" key="1">
    <source>
        <dbReference type="SAM" id="MobiDB-lite"/>
    </source>
</evidence>
<dbReference type="EMBL" id="OZ023703">
    <property type="protein sequence ID" value="CAK9871944.1"/>
    <property type="molecule type" value="Genomic_DNA"/>
</dbReference>
<protein>
    <submittedName>
        <fullName evidence="2">Uncharacterized protein</fullName>
    </submittedName>
</protein>
<dbReference type="Proteomes" id="UP001497522">
    <property type="component" value="Chromosome 2"/>
</dbReference>
<keyword evidence="3" id="KW-1185">Reference proteome</keyword>
<reference evidence="2 3" key="1">
    <citation type="submission" date="2024-03" db="EMBL/GenBank/DDBJ databases">
        <authorList>
            <consortium name="ELIXIR-Norway"/>
            <consortium name="Elixir Norway"/>
        </authorList>
    </citation>
    <scope>NUCLEOTIDE SEQUENCE [LARGE SCALE GENOMIC DNA]</scope>
</reference>
<proteinExistence type="predicted"/>